<protein>
    <submittedName>
        <fullName evidence="3">Uncharacterized protein LOC105428064</fullName>
    </submittedName>
</protein>
<keyword evidence="1" id="KW-1133">Transmembrane helix</keyword>
<keyword evidence="1" id="KW-0472">Membrane</keyword>
<evidence type="ECO:0000256" key="1">
    <source>
        <dbReference type="SAM" id="Phobius"/>
    </source>
</evidence>
<dbReference type="GeneID" id="105428064"/>
<dbReference type="OrthoDB" id="7534357at2759"/>
<reference evidence="3" key="1">
    <citation type="submission" date="2025-08" db="UniProtKB">
        <authorList>
            <consortium name="RefSeq"/>
        </authorList>
    </citation>
    <scope>IDENTIFICATION</scope>
</reference>
<name>A0A6I9W8F3_9HYME</name>
<evidence type="ECO:0000313" key="2">
    <source>
        <dbReference type="Proteomes" id="UP000504615"/>
    </source>
</evidence>
<keyword evidence="2" id="KW-1185">Reference proteome</keyword>
<accession>A0A6I9W8F3</accession>
<dbReference type="Proteomes" id="UP000504615">
    <property type="component" value="Unplaced"/>
</dbReference>
<gene>
    <name evidence="3" type="primary">LOC105428064</name>
</gene>
<keyword evidence="1" id="KW-0812">Transmembrane</keyword>
<sequence>MPSHRFIGIAMFAVITYFDILLVTDFWDGARDPMGPYPRIPDKDRLEKEIKFAEECKKYYKAPQEVFLSDT</sequence>
<proteinExistence type="predicted"/>
<evidence type="ECO:0000313" key="3">
    <source>
        <dbReference type="RefSeq" id="XP_011638433.1"/>
    </source>
</evidence>
<feature type="transmembrane region" description="Helical" evidence="1">
    <location>
        <begin position="6"/>
        <end position="27"/>
    </location>
</feature>
<dbReference type="RefSeq" id="XP_011638433.1">
    <property type="nucleotide sequence ID" value="XM_011640131.2"/>
</dbReference>
<dbReference type="KEGG" id="pbar:105428064"/>
<organism evidence="2 3">
    <name type="scientific">Pogonomyrmex barbatus</name>
    <name type="common">red harvester ant</name>
    <dbReference type="NCBI Taxonomy" id="144034"/>
    <lineage>
        <taxon>Eukaryota</taxon>
        <taxon>Metazoa</taxon>
        <taxon>Ecdysozoa</taxon>
        <taxon>Arthropoda</taxon>
        <taxon>Hexapoda</taxon>
        <taxon>Insecta</taxon>
        <taxon>Pterygota</taxon>
        <taxon>Neoptera</taxon>
        <taxon>Endopterygota</taxon>
        <taxon>Hymenoptera</taxon>
        <taxon>Apocrita</taxon>
        <taxon>Aculeata</taxon>
        <taxon>Formicoidea</taxon>
        <taxon>Formicidae</taxon>
        <taxon>Myrmicinae</taxon>
        <taxon>Pogonomyrmex</taxon>
    </lineage>
</organism>
<dbReference type="AlphaFoldDB" id="A0A6I9W8F3"/>